<dbReference type="RefSeq" id="WP_115310330.1">
    <property type="nucleotide sequence ID" value="NZ_UHIO01000001.1"/>
</dbReference>
<dbReference type="GO" id="GO:0045892">
    <property type="term" value="P:negative regulation of DNA-templated transcription"/>
    <property type="evidence" value="ECO:0007669"/>
    <property type="project" value="InterPro"/>
</dbReference>
<organism evidence="1 2">
    <name type="scientific">Veillonella criceti</name>
    <dbReference type="NCBI Taxonomy" id="103891"/>
    <lineage>
        <taxon>Bacteria</taxon>
        <taxon>Bacillati</taxon>
        <taxon>Bacillota</taxon>
        <taxon>Negativicutes</taxon>
        <taxon>Veillonellales</taxon>
        <taxon>Veillonellaceae</taxon>
        <taxon>Veillonella</taxon>
    </lineage>
</organism>
<sequence length="119" mass="13219">METILYMYEPAMCCETGVCGVATDPELLRISTVINQLAKKGCIVKRFNLASHPMEFANNELVKDWLNSHEISALPISIWHGEIIAEGRYLTNDELSQLFNVPLEATSNMGSSCCDCESC</sequence>
<evidence type="ECO:0000313" key="1">
    <source>
        <dbReference type="EMBL" id="SUP43383.1"/>
    </source>
</evidence>
<dbReference type="OrthoDB" id="9801358at2"/>
<dbReference type="GO" id="GO:0003677">
    <property type="term" value="F:DNA binding"/>
    <property type="evidence" value="ECO:0007669"/>
    <property type="project" value="InterPro"/>
</dbReference>
<accession>A0A380NMH7</accession>
<dbReference type="NCBIfam" id="NF033727">
    <property type="entry name" value="chaperon_ArsD"/>
    <property type="match status" value="1"/>
</dbReference>
<reference evidence="1 2" key="1">
    <citation type="submission" date="2018-06" db="EMBL/GenBank/DDBJ databases">
        <authorList>
            <consortium name="Pathogen Informatics"/>
            <person name="Doyle S."/>
        </authorList>
    </citation>
    <scope>NUCLEOTIDE SEQUENCE [LARGE SCALE GENOMIC DNA]</scope>
    <source>
        <strain evidence="1 2">NCTC12020</strain>
    </source>
</reference>
<dbReference type="AlphaFoldDB" id="A0A380NMH7"/>
<keyword evidence="2" id="KW-1185">Reference proteome</keyword>
<proteinExistence type="predicted"/>
<evidence type="ECO:0000313" key="2">
    <source>
        <dbReference type="Proteomes" id="UP000255367"/>
    </source>
</evidence>
<dbReference type="Gene3D" id="3.40.30.10">
    <property type="entry name" value="Glutaredoxin"/>
    <property type="match status" value="1"/>
</dbReference>
<gene>
    <name evidence="1" type="primary">arsD</name>
    <name evidence="1" type="ORF">NCTC12020_01162</name>
</gene>
<dbReference type="Proteomes" id="UP000255367">
    <property type="component" value="Unassembled WGS sequence"/>
</dbReference>
<dbReference type="EMBL" id="UHIO01000001">
    <property type="protein sequence ID" value="SUP43383.1"/>
    <property type="molecule type" value="Genomic_DNA"/>
</dbReference>
<dbReference type="Pfam" id="PF06953">
    <property type="entry name" value="ArsD"/>
    <property type="match status" value="1"/>
</dbReference>
<protein>
    <submittedName>
        <fullName evidence="1">Arsenical resistance operon trans-acting repressor ArsD</fullName>
    </submittedName>
</protein>
<dbReference type="InterPro" id="IPR010712">
    <property type="entry name" value="Arsenical-R_ArsD"/>
</dbReference>
<dbReference type="GO" id="GO:0046685">
    <property type="term" value="P:response to arsenic-containing substance"/>
    <property type="evidence" value="ECO:0007669"/>
    <property type="project" value="InterPro"/>
</dbReference>
<name>A0A380NMH7_9FIRM</name>